<accession>A0A218WXD5</accession>
<feature type="region of interest" description="Disordered" evidence="1">
    <location>
        <begin position="1"/>
        <end position="46"/>
    </location>
</feature>
<dbReference type="Proteomes" id="UP000197138">
    <property type="component" value="Unassembled WGS sequence"/>
</dbReference>
<evidence type="ECO:0000313" key="2">
    <source>
        <dbReference type="EMBL" id="OWM76911.1"/>
    </source>
</evidence>
<protein>
    <submittedName>
        <fullName evidence="2">Uncharacterized protein</fullName>
    </submittedName>
</protein>
<reference evidence="3" key="1">
    <citation type="journal article" date="2017" name="Plant J.">
        <title>The pomegranate (Punica granatum L.) genome and the genomics of punicalagin biosynthesis.</title>
        <authorList>
            <person name="Qin G."/>
            <person name="Xu C."/>
            <person name="Ming R."/>
            <person name="Tang H."/>
            <person name="Guyot R."/>
            <person name="Kramer E.M."/>
            <person name="Hu Y."/>
            <person name="Yi X."/>
            <person name="Qi Y."/>
            <person name="Xu X."/>
            <person name="Gao Z."/>
            <person name="Pan H."/>
            <person name="Jian J."/>
            <person name="Tian Y."/>
            <person name="Yue Z."/>
            <person name="Xu Y."/>
        </authorList>
    </citation>
    <scope>NUCLEOTIDE SEQUENCE [LARGE SCALE GENOMIC DNA]</scope>
    <source>
        <strain evidence="3">cv. Dabenzi</strain>
    </source>
</reference>
<dbReference type="EMBL" id="MTKT01002944">
    <property type="protein sequence ID" value="OWM76911.1"/>
    <property type="molecule type" value="Genomic_DNA"/>
</dbReference>
<evidence type="ECO:0000256" key="1">
    <source>
        <dbReference type="SAM" id="MobiDB-lite"/>
    </source>
</evidence>
<dbReference type="AlphaFoldDB" id="A0A218WXD5"/>
<feature type="compositionally biased region" description="Basic and acidic residues" evidence="1">
    <location>
        <begin position="17"/>
        <end position="38"/>
    </location>
</feature>
<sequence>MISDDSFSRVSVTRPHGKVDTLKPRDLTARDASPDESPHSGLYSEGVDLPKASLAVGVTACSMEMRRSYDEGLEL</sequence>
<comment type="caution">
    <text evidence="2">The sequence shown here is derived from an EMBL/GenBank/DDBJ whole genome shotgun (WGS) entry which is preliminary data.</text>
</comment>
<gene>
    <name evidence="2" type="ORF">CDL15_Pgr021972</name>
</gene>
<name>A0A218WXD5_PUNGR</name>
<organism evidence="2 3">
    <name type="scientific">Punica granatum</name>
    <name type="common">Pomegranate</name>
    <dbReference type="NCBI Taxonomy" id="22663"/>
    <lineage>
        <taxon>Eukaryota</taxon>
        <taxon>Viridiplantae</taxon>
        <taxon>Streptophyta</taxon>
        <taxon>Embryophyta</taxon>
        <taxon>Tracheophyta</taxon>
        <taxon>Spermatophyta</taxon>
        <taxon>Magnoliopsida</taxon>
        <taxon>eudicotyledons</taxon>
        <taxon>Gunneridae</taxon>
        <taxon>Pentapetalae</taxon>
        <taxon>rosids</taxon>
        <taxon>malvids</taxon>
        <taxon>Myrtales</taxon>
        <taxon>Lythraceae</taxon>
        <taxon>Punica</taxon>
    </lineage>
</organism>
<proteinExistence type="predicted"/>
<evidence type="ECO:0000313" key="3">
    <source>
        <dbReference type="Proteomes" id="UP000197138"/>
    </source>
</evidence>